<dbReference type="GO" id="GO:0004519">
    <property type="term" value="F:endonuclease activity"/>
    <property type="evidence" value="ECO:0007669"/>
    <property type="project" value="UniProtKB-KW"/>
</dbReference>
<dbReference type="InterPro" id="IPR027434">
    <property type="entry name" value="Homing_endonucl"/>
</dbReference>
<proteinExistence type="predicted"/>
<dbReference type="SUPFAM" id="SSF55608">
    <property type="entry name" value="Homing endonucleases"/>
    <property type="match status" value="1"/>
</dbReference>
<keyword evidence="2" id="KW-0378">Hydrolase</keyword>
<protein>
    <submittedName>
        <fullName evidence="2">Intron-encoded DNA endonuclease I-AniI</fullName>
    </submittedName>
</protein>
<name>A0A8S5NS40_9CAUD</name>
<feature type="domain" description="Homing endonuclease LAGLIDADG" evidence="1">
    <location>
        <begin position="82"/>
        <end position="143"/>
    </location>
</feature>
<reference evidence="2" key="1">
    <citation type="journal article" date="2021" name="Proc. Natl. Acad. Sci. U.S.A.">
        <title>A Catalog of Tens of Thousands of Viruses from Human Metagenomes Reveals Hidden Associations with Chronic Diseases.</title>
        <authorList>
            <person name="Tisza M.J."/>
            <person name="Buck C.B."/>
        </authorList>
    </citation>
    <scope>NUCLEOTIDE SEQUENCE</scope>
    <source>
        <strain evidence="2">Ct5op20</strain>
    </source>
</reference>
<evidence type="ECO:0000259" key="1">
    <source>
        <dbReference type="Pfam" id="PF14528"/>
    </source>
</evidence>
<accession>A0A8S5NS40</accession>
<dbReference type="InterPro" id="IPR004860">
    <property type="entry name" value="LAGLIDADG_dom"/>
</dbReference>
<keyword evidence="2" id="KW-0255">Endonuclease</keyword>
<keyword evidence="2" id="KW-0540">Nuclease</keyword>
<organism evidence="2">
    <name type="scientific">Siphoviridae sp. ct5op20</name>
    <dbReference type="NCBI Taxonomy" id="2826295"/>
    <lineage>
        <taxon>Viruses</taxon>
        <taxon>Duplodnaviria</taxon>
        <taxon>Heunggongvirae</taxon>
        <taxon>Uroviricota</taxon>
        <taxon>Caudoviricetes</taxon>
    </lineage>
</organism>
<dbReference type="EMBL" id="BK015225">
    <property type="protein sequence ID" value="DAD96859.1"/>
    <property type="molecule type" value="Genomic_DNA"/>
</dbReference>
<evidence type="ECO:0000313" key="2">
    <source>
        <dbReference type="EMBL" id="DAD96859.1"/>
    </source>
</evidence>
<dbReference type="Pfam" id="PF14528">
    <property type="entry name" value="LAGLIDADG_3"/>
    <property type="match status" value="1"/>
</dbReference>
<dbReference type="Gene3D" id="3.10.28.10">
    <property type="entry name" value="Homing endonucleases"/>
    <property type="match status" value="1"/>
</dbReference>
<sequence length="184" mass="21419">MLSLSKEDREILEKISEEVGSNKPLFESDYVNKNDGTERHMLILTMASKHMCEALEKWGLIQNKTFTIAFSDFLREDLIPHFVRGYFDGDGCACSTSDKGRPRFQITLMSSIQFCNGLVDYLETQNIHFHINQPLRKSEKNKIVRSGNNKELPKFINLIYKDADLYLERKKNKCDTYLNQKQVN</sequence>